<accession>A0A9D4I757</accession>
<proteinExistence type="predicted"/>
<feature type="region of interest" description="Disordered" evidence="1">
    <location>
        <begin position="200"/>
        <end position="235"/>
    </location>
</feature>
<feature type="compositionally biased region" description="Basic and acidic residues" evidence="1">
    <location>
        <begin position="200"/>
        <end position="231"/>
    </location>
</feature>
<feature type="compositionally biased region" description="Polar residues" evidence="1">
    <location>
        <begin position="91"/>
        <end position="102"/>
    </location>
</feature>
<feature type="compositionally biased region" description="Low complexity" evidence="1">
    <location>
        <begin position="341"/>
        <end position="356"/>
    </location>
</feature>
<keyword evidence="3" id="KW-1185">Reference proteome</keyword>
<sequence length="1030" mass="114053">MLKFASKKPPIYKHSEGSNGNPATSGNQEEARYYGDEGGNIRLGGDYTRFDPVNGDDMLDYDNAYVDYAKSTQNVSFPKFGYQGDQERSRQSQGRGNLNWKSQNVGRFDGRFGVEKDYDIGPSVQEKQVGLQRNGNQYPGQRSVSGNVGQRSQINPGYSDKTFENTRGVDYNDFNRFGLHSDDSHSRGSELSDLTLSEYSDRSKHEYSDRSKHEYSDKSRQKPLQDTDYSGRHQPHKYSAALREQPFPVPFLSDNNATRLLSPSQESHSMSLESLTGSAGDRDSRSTIELLDYDILQDLPSPCQKGFELKPPVPHRHRHVHVGRGTHGICEGSSATPRPGSSDSHMTSCSSHMTSSLRKSPSGVKSGHHVRWDPGVVISEHKQVLIPISELQAEAKAMKKDKKKMSLRSLLNLPKFPLSDDESVDRVAKMETNSGKGDGNDNRGAFRKFLDSKGGLRRKPVGQESVPATKSDLVSLRYKQDHQTGESSGHLKEFTSPKKADLTKLNITQANLGGLTSGSFERNVSVPDYDQLQHTDAINYPLVHSGIGRSIFSPKGQSGFSPYSKPAATFKSPVKSVRPYIINGQANDNQDDYDNFGEGEMRPQNRALIRRSLQDTDRSNVLHQGKVSYKTLNEKMTPVHLSTKNTSSPASVVSFDTYVTIGRPTESSVTFDTFVTLGRPYATSTPVPNGSRGFNQYSQYLNKDLRTVGQRQALVHSAQGQSSVHNVTSGNPSSSVTQSWNYSSSGQPPVFASTSLGTVMATGAGELLMQAPVNLGQWAGHVTDHVTSPTNRYNPYVDVLPWYKPQTSGPYEMENREYGKLNLSPTTFLMETPGAEHWGSSQKPLYTQGEGQSLSMGARNALSELITQGEGQIIDARNTRSEIKTQNLEKGNKQSVAVSSAASAHKLSDLRKHVVRQGSPDYDDDVFYNIGNHGNTSSQTDTLGITAKRRLEFEGNTAINKPVRKSYSNPMHHENTVQPKRHKHNPRLRHGQIISPRRPNRVFTRRIAVALGIDPRNDAESVLTTRTFAE</sequence>
<feature type="region of interest" description="Disordered" evidence="1">
    <location>
        <begin position="717"/>
        <end position="741"/>
    </location>
</feature>
<feature type="region of interest" description="Disordered" evidence="1">
    <location>
        <begin position="1"/>
        <end position="38"/>
    </location>
</feature>
<gene>
    <name evidence="2" type="ORF">DPMN_187073</name>
</gene>
<dbReference type="Proteomes" id="UP000828390">
    <property type="component" value="Unassembled WGS sequence"/>
</dbReference>
<comment type="caution">
    <text evidence="2">The sequence shown here is derived from an EMBL/GenBank/DDBJ whole genome shotgun (WGS) entry which is preliminary data.</text>
</comment>
<organism evidence="2 3">
    <name type="scientific">Dreissena polymorpha</name>
    <name type="common">Zebra mussel</name>
    <name type="synonym">Mytilus polymorpha</name>
    <dbReference type="NCBI Taxonomy" id="45954"/>
    <lineage>
        <taxon>Eukaryota</taxon>
        <taxon>Metazoa</taxon>
        <taxon>Spiralia</taxon>
        <taxon>Lophotrochozoa</taxon>
        <taxon>Mollusca</taxon>
        <taxon>Bivalvia</taxon>
        <taxon>Autobranchia</taxon>
        <taxon>Heteroconchia</taxon>
        <taxon>Euheterodonta</taxon>
        <taxon>Imparidentia</taxon>
        <taxon>Neoheterodontei</taxon>
        <taxon>Myida</taxon>
        <taxon>Dreissenoidea</taxon>
        <taxon>Dreissenidae</taxon>
        <taxon>Dreissena</taxon>
    </lineage>
</organism>
<reference evidence="2" key="2">
    <citation type="submission" date="2020-11" db="EMBL/GenBank/DDBJ databases">
        <authorList>
            <person name="McCartney M.A."/>
            <person name="Auch B."/>
            <person name="Kono T."/>
            <person name="Mallez S."/>
            <person name="Becker A."/>
            <person name="Gohl D.M."/>
            <person name="Silverstein K.A.T."/>
            <person name="Koren S."/>
            <person name="Bechman K.B."/>
            <person name="Herman A."/>
            <person name="Abrahante J.E."/>
            <person name="Garbe J."/>
        </authorList>
    </citation>
    <scope>NUCLEOTIDE SEQUENCE</scope>
    <source>
        <strain evidence="2">Duluth1</strain>
        <tissue evidence="2">Whole animal</tissue>
    </source>
</reference>
<feature type="compositionally biased region" description="Polar residues" evidence="1">
    <location>
        <begin position="718"/>
        <end position="741"/>
    </location>
</feature>
<feature type="region of interest" description="Disordered" evidence="1">
    <location>
        <begin position="962"/>
        <end position="987"/>
    </location>
</feature>
<evidence type="ECO:0000256" key="1">
    <source>
        <dbReference type="SAM" id="MobiDB-lite"/>
    </source>
</evidence>
<evidence type="ECO:0000313" key="2">
    <source>
        <dbReference type="EMBL" id="KAH3752456.1"/>
    </source>
</evidence>
<name>A0A9D4I757_DREPO</name>
<feature type="region of interest" description="Disordered" evidence="1">
    <location>
        <begin position="77"/>
        <end position="102"/>
    </location>
</feature>
<reference evidence="2" key="1">
    <citation type="journal article" date="2019" name="bioRxiv">
        <title>The Genome of the Zebra Mussel, Dreissena polymorpha: A Resource for Invasive Species Research.</title>
        <authorList>
            <person name="McCartney M.A."/>
            <person name="Auch B."/>
            <person name="Kono T."/>
            <person name="Mallez S."/>
            <person name="Zhang Y."/>
            <person name="Obille A."/>
            <person name="Becker A."/>
            <person name="Abrahante J.E."/>
            <person name="Garbe J."/>
            <person name="Badalamenti J.P."/>
            <person name="Herman A."/>
            <person name="Mangelson H."/>
            <person name="Liachko I."/>
            <person name="Sullivan S."/>
            <person name="Sone E.D."/>
            <person name="Koren S."/>
            <person name="Silverstein K.A.T."/>
            <person name="Beckman K.B."/>
            <person name="Gohl D.M."/>
        </authorList>
    </citation>
    <scope>NUCLEOTIDE SEQUENCE</scope>
    <source>
        <strain evidence="2">Duluth1</strain>
        <tissue evidence="2">Whole animal</tissue>
    </source>
</reference>
<feature type="region of interest" description="Disordered" evidence="1">
    <location>
        <begin position="130"/>
        <end position="166"/>
    </location>
</feature>
<dbReference type="EMBL" id="JAIWYP010000010">
    <property type="protein sequence ID" value="KAH3752456.1"/>
    <property type="molecule type" value="Genomic_DNA"/>
</dbReference>
<feature type="region of interest" description="Disordered" evidence="1">
    <location>
        <begin position="262"/>
        <end position="283"/>
    </location>
</feature>
<protein>
    <submittedName>
        <fullName evidence="2">Uncharacterized protein</fullName>
    </submittedName>
</protein>
<feature type="region of interest" description="Disordered" evidence="1">
    <location>
        <begin position="431"/>
        <end position="474"/>
    </location>
</feature>
<feature type="compositionally biased region" description="Polar residues" evidence="1">
    <location>
        <begin position="262"/>
        <end position="277"/>
    </location>
</feature>
<feature type="compositionally biased region" description="Polar residues" evidence="1">
    <location>
        <begin position="131"/>
        <end position="156"/>
    </location>
</feature>
<feature type="region of interest" description="Disordered" evidence="1">
    <location>
        <begin position="324"/>
        <end position="368"/>
    </location>
</feature>
<dbReference type="AlphaFoldDB" id="A0A9D4I757"/>
<evidence type="ECO:0000313" key="3">
    <source>
        <dbReference type="Proteomes" id="UP000828390"/>
    </source>
</evidence>
<feature type="compositionally biased region" description="Polar residues" evidence="1">
    <location>
        <begin position="17"/>
        <end position="28"/>
    </location>
</feature>